<keyword evidence="3" id="KW-0132">Cell division</keyword>
<dbReference type="InterPro" id="IPR019821">
    <property type="entry name" value="Kinesin_motor_CS"/>
</dbReference>
<dbReference type="InterPro" id="IPR036961">
    <property type="entry name" value="Kinesin_motor_dom_sf"/>
</dbReference>
<keyword evidence="2" id="KW-0963">Cytoplasm</keyword>
<dbReference type="Pfam" id="PF22923">
    <property type="entry name" value="KIF2A-like_1st"/>
    <property type="match status" value="1"/>
</dbReference>
<dbReference type="FunFam" id="3.40.850.10:FF:000006">
    <property type="entry name" value="Kinesin-like protein"/>
    <property type="match status" value="1"/>
</dbReference>
<dbReference type="InterPro" id="IPR001752">
    <property type="entry name" value="Kinesin_motor_dom"/>
</dbReference>
<dbReference type="GO" id="GO:0005874">
    <property type="term" value="C:microtubule"/>
    <property type="evidence" value="ECO:0007669"/>
    <property type="project" value="UniProtKB-KW"/>
</dbReference>
<feature type="binding site" evidence="12">
    <location>
        <begin position="273"/>
        <end position="280"/>
    </location>
    <ligand>
        <name>ATP</name>
        <dbReference type="ChEBI" id="CHEBI:30616"/>
    </ligand>
</feature>
<evidence type="ECO:0000256" key="12">
    <source>
        <dbReference type="PROSITE-ProRule" id="PRU00283"/>
    </source>
</evidence>
<gene>
    <name evidence="16" type="primary">KIF2A</name>
</gene>
<dbReference type="GO" id="GO:0008017">
    <property type="term" value="F:microtubule binding"/>
    <property type="evidence" value="ECO:0007669"/>
    <property type="project" value="InterPro"/>
</dbReference>
<evidence type="ECO:0000256" key="10">
    <source>
        <dbReference type="ARBA" id="ARBA00023212"/>
    </source>
</evidence>
<dbReference type="SMART" id="SM00129">
    <property type="entry name" value="KISc"/>
    <property type="match status" value="1"/>
</dbReference>
<comment type="subcellular location">
    <subcellularLocation>
        <location evidence="1">Cytoplasm</location>
        <location evidence="1">Cytoskeleton</location>
    </subcellularLocation>
</comment>
<accession>A0AAY4D3U8</accession>
<reference evidence="16" key="2">
    <citation type="submission" date="2025-08" db="UniProtKB">
        <authorList>
            <consortium name="Ensembl"/>
        </authorList>
    </citation>
    <scope>IDENTIFICATION</scope>
</reference>
<protein>
    <recommendedName>
        <fullName evidence="13">Kinesin-like protein</fullName>
    </recommendedName>
</protein>
<dbReference type="PANTHER" id="PTHR47971">
    <property type="entry name" value="KINESIN-RELATED PROTEIN 6"/>
    <property type="match status" value="1"/>
</dbReference>
<dbReference type="InterPro" id="IPR027640">
    <property type="entry name" value="Kinesin-like_fam"/>
</dbReference>
<reference evidence="16 17" key="1">
    <citation type="submission" date="2020-06" db="EMBL/GenBank/DDBJ databases">
        <authorList>
            <consortium name="Wellcome Sanger Institute Data Sharing"/>
        </authorList>
    </citation>
    <scope>NUCLEOTIDE SEQUENCE [LARGE SCALE GENOMIC DNA]</scope>
</reference>
<dbReference type="PROSITE" id="PS00411">
    <property type="entry name" value="KINESIN_MOTOR_1"/>
    <property type="match status" value="1"/>
</dbReference>
<dbReference type="GO" id="GO:0007019">
    <property type="term" value="P:microtubule depolymerization"/>
    <property type="evidence" value="ECO:0007669"/>
    <property type="project" value="TreeGrafter"/>
</dbReference>
<comment type="similarity">
    <text evidence="12 13">Belongs to the TRAFAC class myosin-kinesin ATPase superfamily. Kinesin family.</text>
</comment>
<evidence type="ECO:0000256" key="4">
    <source>
        <dbReference type="ARBA" id="ARBA00022701"/>
    </source>
</evidence>
<feature type="domain" description="Kinesin motor" evidence="15">
    <location>
        <begin position="187"/>
        <end position="513"/>
    </location>
</feature>
<keyword evidence="6" id="KW-0498">Mitosis</keyword>
<keyword evidence="10" id="KW-0206">Cytoskeleton</keyword>
<keyword evidence="9 12" id="KW-0505">Motor protein</keyword>
<evidence type="ECO:0000256" key="9">
    <source>
        <dbReference type="ARBA" id="ARBA00023175"/>
    </source>
</evidence>
<evidence type="ECO:0000313" key="17">
    <source>
        <dbReference type="Proteomes" id="UP000694580"/>
    </source>
</evidence>
<proteinExistence type="inferred from homology"/>
<feature type="region of interest" description="Disordered" evidence="14">
    <location>
        <begin position="47"/>
        <end position="113"/>
    </location>
</feature>
<dbReference type="Pfam" id="PF00225">
    <property type="entry name" value="Kinesin"/>
    <property type="match status" value="1"/>
</dbReference>
<reference evidence="16" key="3">
    <citation type="submission" date="2025-09" db="UniProtKB">
        <authorList>
            <consortium name="Ensembl"/>
        </authorList>
    </citation>
    <scope>IDENTIFICATION</scope>
</reference>
<evidence type="ECO:0000256" key="11">
    <source>
        <dbReference type="ARBA" id="ARBA00023306"/>
    </source>
</evidence>
<dbReference type="GO" id="GO:0003777">
    <property type="term" value="F:microtubule motor activity"/>
    <property type="evidence" value="ECO:0007669"/>
    <property type="project" value="InterPro"/>
</dbReference>
<keyword evidence="17" id="KW-1185">Reference proteome</keyword>
<organism evidence="16 17">
    <name type="scientific">Denticeps clupeoides</name>
    <name type="common">denticle herring</name>
    <dbReference type="NCBI Taxonomy" id="299321"/>
    <lineage>
        <taxon>Eukaryota</taxon>
        <taxon>Metazoa</taxon>
        <taxon>Chordata</taxon>
        <taxon>Craniata</taxon>
        <taxon>Vertebrata</taxon>
        <taxon>Euteleostomi</taxon>
        <taxon>Actinopterygii</taxon>
        <taxon>Neopterygii</taxon>
        <taxon>Teleostei</taxon>
        <taxon>Clupei</taxon>
        <taxon>Clupeiformes</taxon>
        <taxon>Denticipitoidei</taxon>
        <taxon>Denticipitidae</taxon>
        <taxon>Denticeps</taxon>
    </lineage>
</organism>
<evidence type="ECO:0000256" key="14">
    <source>
        <dbReference type="SAM" id="MobiDB-lite"/>
    </source>
</evidence>
<dbReference type="Ensembl" id="ENSDCDT00010048784.1">
    <property type="protein sequence ID" value="ENSDCDP00010039056.1"/>
    <property type="gene ID" value="ENSDCDG00010024212.1"/>
</dbReference>
<dbReference type="GO" id="GO:0005524">
    <property type="term" value="F:ATP binding"/>
    <property type="evidence" value="ECO:0007669"/>
    <property type="project" value="UniProtKB-UniRule"/>
</dbReference>
<keyword evidence="8" id="KW-0175">Coiled coil</keyword>
<evidence type="ECO:0000313" key="16">
    <source>
        <dbReference type="Ensembl" id="ENSDCDP00010039056.1"/>
    </source>
</evidence>
<keyword evidence="4 13" id="KW-0493">Microtubule</keyword>
<dbReference type="AlphaFoldDB" id="A0AAY4D3U8"/>
<dbReference type="PRINTS" id="PR00380">
    <property type="entry name" value="KINESINHEAVY"/>
</dbReference>
<dbReference type="PANTHER" id="PTHR47971:SF8">
    <property type="entry name" value="KINESIN-LIKE PROTEIN"/>
    <property type="match status" value="1"/>
</dbReference>
<name>A0AAY4D3U8_9TELE</name>
<evidence type="ECO:0000256" key="5">
    <source>
        <dbReference type="ARBA" id="ARBA00022741"/>
    </source>
</evidence>
<sequence length="667" mass="75892">MVTSLNEDNESVTVEWIENGDTKGKEIDLECIFSLNPDMAMEEEVISLSPVTPPPTTPTTVKVNKIPKNRKTIAPGRNEVPSRDNRVGSTRGRPAQQTESAPPPPPQQRKSNCVKEVEKLQEKRERRRLQQQELREKKAQEVDTTVPNYEILQMIRDFRASLDYRPLTTADLVIETIVNHGICVACPILKSVFHFPELTVKDLDVITIPSKDVVMVHEPKQKVDLTRFLENQTFRFDYAFDESATNEMVYRFTARPLVETIFERGMATCFAYGQTGSGKTHTMGGDFSGKNQDCSKGIYALAARDVFLMLKKPNYKKLELQVYATFFEIYSGKVFDLLNRKAKLRVLEDGKQQVQVVGLQEKEVRCTEDVLKLIEVGNSCRTSGQTSANAHSSRSHAVFQIILRRKAKMHGKFSLIDLAGNERGADTSSADRQTRLEGAEINKSLLALKECIRALGRNKPHTPFRASKLTQVLRDSFIGENSRTCMIATISPGMASCENTLNTLRYANRVKELIVDPNAVVESNRPNIHAVGQLDPMDEDWDIPDSPQRDDLKLLCQQNEEEVSPQLFTFHEVVSQVVDMEDQVLEHHRAVFEQESIRWLEEDKVLLDMTDEVDYDVDQFSSQLEHSLDQRIEILIELRDKVRSFRSALQEEEQASKQINPKRPRAL</sequence>
<dbReference type="GO" id="GO:0007018">
    <property type="term" value="P:microtubule-based movement"/>
    <property type="evidence" value="ECO:0007669"/>
    <property type="project" value="InterPro"/>
</dbReference>
<dbReference type="Proteomes" id="UP000694580">
    <property type="component" value="Chromosome 11"/>
</dbReference>
<evidence type="ECO:0000256" key="1">
    <source>
        <dbReference type="ARBA" id="ARBA00004245"/>
    </source>
</evidence>
<dbReference type="InterPro" id="IPR027417">
    <property type="entry name" value="P-loop_NTPase"/>
</dbReference>
<keyword evidence="5 12" id="KW-0547">Nucleotide-binding</keyword>
<evidence type="ECO:0000256" key="3">
    <source>
        <dbReference type="ARBA" id="ARBA00022618"/>
    </source>
</evidence>
<keyword evidence="7 12" id="KW-0067">ATP-binding</keyword>
<dbReference type="GeneTree" id="ENSGT00940000155570"/>
<evidence type="ECO:0000256" key="2">
    <source>
        <dbReference type="ARBA" id="ARBA00022490"/>
    </source>
</evidence>
<evidence type="ECO:0000256" key="13">
    <source>
        <dbReference type="RuleBase" id="RU000394"/>
    </source>
</evidence>
<dbReference type="GO" id="GO:0051301">
    <property type="term" value="P:cell division"/>
    <property type="evidence" value="ECO:0007669"/>
    <property type="project" value="UniProtKB-KW"/>
</dbReference>
<keyword evidence="11" id="KW-0131">Cell cycle</keyword>
<dbReference type="CDD" id="cd01367">
    <property type="entry name" value="KISc_KIF2_like"/>
    <property type="match status" value="1"/>
</dbReference>
<evidence type="ECO:0000259" key="15">
    <source>
        <dbReference type="PROSITE" id="PS50067"/>
    </source>
</evidence>
<evidence type="ECO:0000256" key="7">
    <source>
        <dbReference type="ARBA" id="ARBA00022840"/>
    </source>
</evidence>
<dbReference type="InterPro" id="IPR054473">
    <property type="entry name" value="KIF2A-like_N"/>
</dbReference>
<evidence type="ECO:0000256" key="8">
    <source>
        <dbReference type="ARBA" id="ARBA00023054"/>
    </source>
</evidence>
<dbReference type="SUPFAM" id="SSF52540">
    <property type="entry name" value="P-loop containing nucleoside triphosphate hydrolases"/>
    <property type="match status" value="1"/>
</dbReference>
<dbReference type="PROSITE" id="PS50067">
    <property type="entry name" value="KINESIN_MOTOR_2"/>
    <property type="match status" value="1"/>
</dbReference>
<dbReference type="Gene3D" id="3.40.850.10">
    <property type="entry name" value="Kinesin motor domain"/>
    <property type="match status" value="1"/>
</dbReference>
<evidence type="ECO:0000256" key="6">
    <source>
        <dbReference type="ARBA" id="ARBA00022776"/>
    </source>
</evidence>